<evidence type="ECO:0000259" key="8">
    <source>
        <dbReference type="PROSITE" id="PS50198"/>
    </source>
</evidence>
<dbReference type="InterPro" id="IPR027304">
    <property type="entry name" value="Trigger_fact/SurA_dom_sf"/>
</dbReference>
<dbReference type="PANTHER" id="PTHR47245">
    <property type="entry name" value="PEPTIDYLPROLYL ISOMERASE"/>
    <property type="match status" value="1"/>
</dbReference>
<dbReference type="Pfam" id="PF00639">
    <property type="entry name" value="Rotamase"/>
    <property type="match status" value="1"/>
</dbReference>
<dbReference type="PROSITE" id="PS50198">
    <property type="entry name" value="PPIC_PPIASE_2"/>
    <property type="match status" value="1"/>
</dbReference>
<keyword evidence="3" id="KW-0732">Signal</keyword>
<gene>
    <name evidence="9" type="ORF">GK047_26950</name>
</gene>
<keyword evidence="4 6" id="KW-0697">Rotamase</keyword>
<dbReference type="InterPro" id="IPR023058">
    <property type="entry name" value="PPIase_PpiC_CS"/>
</dbReference>
<sequence>MRNVKRLWGVISMMTVCILVLTSLLIARSTNQPEPTHPPEPQQHNEKDTERVVAKIGSREITIQELQTALEHHYGTELLNQMLDREAIYLEGKETGTTIGNAEVERELKRMQQGYESENQFYTSMKDQLGMSKEEIKEDVNNKLLLEKLATRNVAVTDANVDEYIKTHPDEFKQEIEYNIQQIIVSTKDQANKVLAELAKGENFAILARDRSLDDATNNSGGDLGWIEGDDPFVAAPILEAVKLLKVGEFSKPVAVQQGFAIAKLKNKRDKVNPDHAFIRENVRRELALQEAPPLKDYVVSIRNKWGAKIMDPKFH</sequence>
<keyword evidence="5 6" id="KW-0413">Isomerase</keyword>
<dbReference type="SUPFAM" id="SSF109998">
    <property type="entry name" value="Triger factor/SurA peptide-binding domain-like"/>
    <property type="match status" value="1"/>
</dbReference>
<feature type="domain" description="PpiC" evidence="8">
    <location>
        <begin position="175"/>
        <end position="267"/>
    </location>
</feature>
<feature type="region of interest" description="Disordered" evidence="7">
    <location>
        <begin position="30"/>
        <end position="49"/>
    </location>
</feature>
<evidence type="ECO:0000256" key="2">
    <source>
        <dbReference type="ARBA" id="ARBA00013194"/>
    </source>
</evidence>
<dbReference type="PANTHER" id="PTHR47245:SF1">
    <property type="entry name" value="FOLDASE PROTEIN PRSA"/>
    <property type="match status" value="1"/>
</dbReference>
<dbReference type="GO" id="GO:0003755">
    <property type="term" value="F:peptidyl-prolyl cis-trans isomerase activity"/>
    <property type="evidence" value="ECO:0007669"/>
    <property type="project" value="UniProtKB-KW"/>
</dbReference>
<evidence type="ECO:0000313" key="9">
    <source>
        <dbReference type="EMBL" id="NEW09570.1"/>
    </source>
</evidence>
<dbReference type="PROSITE" id="PS01096">
    <property type="entry name" value="PPIC_PPIASE_1"/>
    <property type="match status" value="1"/>
</dbReference>
<evidence type="ECO:0000256" key="5">
    <source>
        <dbReference type="ARBA" id="ARBA00023235"/>
    </source>
</evidence>
<dbReference type="Gene3D" id="3.10.50.40">
    <property type="match status" value="1"/>
</dbReference>
<proteinExistence type="predicted"/>
<evidence type="ECO:0000256" key="7">
    <source>
        <dbReference type="SAM" id="MobiDB-lite"/>
    </source>
</evidence>
<dbReference type="RefSeq" id="WP_163953563.1">
    <property type="nucleotide sequence ID" value="NZ_JAAIKC010000020.1"/>
</dbReference>
<protein>
    <recommendedName>
        <fullName evidence="2">peptidylprolyl isomerase</fullName>
        <ecNumber evidence="2">5.2.1.8</ecNumber>
    </recommendedName>
</protein>
<comment type="caution">
    <text evidence="9">The sequence shown here is derived from an EMBL/GenBank/DDBJ whole genome shotgun (WGS) entry which is preliminary data.</text>
</comment>
<organism evidence="9">
    <name type="scientific">Paenibacillus sp. SYP-B3998</name>
    <dbReference type="NCBI Taxonomy" id="2678564"/>
    <lineage>
        <taxon>Bacteria</taxon>
        <taxon>Bacillati</taxon>
        <taxon>Bacillota</taxon>
        <taxon>Bacilli</taxon>
        <taxon>Bacillales</taxon>
        <taxon>Paenibacillaceae</taxon>
        <taxon>Paenibacillus</taxon>
    </lineage>
</organism>
<reference evidence="9" key="1">
    <citation type="submission" date="2020-02" db="EMBL/GenBank/DDBJ databases">
        <authorList>
            <person name="Shen X.-R."/>
            <person name="Zhang Y.-X."/>
        </authorList>
    </citation>
    <scope>NUCLEOTIDE SEQUENCE</scope>
    <source>
        <strain evidence="9">SYP-B3998</strain>
    </source>
</reference>
<accession>A0A6G4A5G9</accession>
<name>A0A6G4A5G9_9BACL</name>
<evidence type="ECO:0000256" key="1">
    <source>
        <dbReference type="ARBA" id="ARBA00000971"/>
    </source>
</evidence>
<evidence type="ECO:0000256" key="6">
    <source>
        <dbReference type="PROSITE-ProRule" id="PRU00278"/>
    </source>
</evidence>
<dbReference type="Gene3D" id="1.10.4030.10">
    <property type="entry name" value="Porin chaperone SurA, peptide-binding domain"/>
    <property type="match status" value="1"/>
</dbReference>
<dbReference type="InterPro" id="IPR050245">
    <property type="entry name" value="PrsA_foldase"/>
</dbReference>
<dbReference type="EMBL" id="JAAIKC010000020">
    <property type="protein sequence ID" value="NEW09570.1"/>
    <property type="molecule type" value="Genomic_DNA"/>
</dbReference>
<evidence type="ECO:0000256" key="4">
    <source>
        <dbReference type="ARBA" id="ARBA00023110"/>
    </source>
</evidence>
<dbReference type="InterPro" id="IPR000297">
    <property type="entry name" value="PPIase_PpiC"/>
</dbReference>
<dbReference type="InterPro" id="IPR046357">
    <property type="entry name" value="PPIase_dom_sf"/>
</dbReference>
<dbReference type="SUPFAM" id="SSF54534">
    <property type="entry name" value="FKBP-like"/>
    <property type="match status" value="1"/>
</dbReference>
<comment type="catalytic activity">
    <reaction evidence="1">
        <text>[protein]-peptidylproline (omega=180) = [protein]-peptidylproline (omega=0)</text>
        <dbReference type="Rhea" id="RHEA:16237"/>
        <dbReference type="Rhea" id="RHEA-COMP:10747"/>
        <dbReference type="Rhea" id="RHEA-COMP:10748"/>
        <dbReference type="ChEBI" id="CHEBI:83833"/>
        <dbReference type="ChEBI" id="CHEBI:83834"/>
        <dbReference type="EC" id="5.2.1.8"/>
    </reaction>
</comment>
<dbReference type="EC" id="5.2.1.8" evidence="2"/>
<dbReference type="AlphaFoldDB" id="A0A6G4A5G9"/>
<evidence type="ECO:0000256" key="3">
    <source>
        <dbReference type="ARBA" id="ARBA00022729"/>
    </source>
</evidence>